<dbReference type="EMBL" id="LAZR01050061">
    <property type="protein sequence ID" value="KKK88206.1"/>
    <property type="molecule type" value="Genomic_DNA"/>
</dbReference>
<proteinExistence type="predicted"/>
<organism evidence="1">
    <name type="scientific">marine sediment metagenome</name>
    <dbReference type="NCBI Taxonomy" id="412755"/>
    <lineage>
        <taxon>unclassified sequences</taxon>
        <taxon>metagenomes</taxon>
        <taxon>ecological metagenomes</taxon>
    </lineage>
</organism>
<gene>
    <name evidence="1" type="ORF">LCGC14_2745500</name>
</gene>
<reference evidence="1" key="1">
    <citation type="journal article" date="2015" name="Nature">
        <title>Complex archaea that bridge the gap between prokaryotes and eukaryotes.</title>
        <authorList>
            <person name="Spang A."/>
            <person name="Saw J.H."/>
            <person name="Jorgensen S.L."/>
            <person name="Zaremba-Niedzwiedzka K."/>
            <person name="Martijn J."/>
            <person name="Lind A.E."/>
            <person name="van Eijk R."/>
            <person name="Schleper C."/>
            <person name="Guy L."/>
            <person name="Ettema T.J."/>
        </authorList>
    </citation>
    <scope>NUCLEOTIDE SEQUENCE</scope>
</reference>
<protein>
    <submittedName>
        <fullName evidence="1">Uncharacterized protein</fullName>
    </submittedName>
</protein>
<evidence type="ECO:0000313" key="1">
    <source>
        <dbReference type="EMBL" id="KKK88206.1"/>
    </source>
</evidence>
<comment type="caution">
    <text evidence="1">The sequence shown here is derived from an EMBL/GenBank/DDBJ whole genome shotgun (WGS) entry which is preliminary data.</text>
</comment>
<accession>A0A0F9BUX6</accession>
<feature type="non-terminal residue" evidence="1">
    <location>
        <position position="115"/>
    </location>
</feature>
<name>A0A0F9BUX6_9ZZZZ</name>
<dbReference type="AlphaFoldDB" id="A0A0F9BUX6"/>
<sequence>MQQLGLIVSIRDAYTRDSKRIERAMDKLGTSALRSGKRITEAFRGPISFTPLRNALLGVSFAMFALNKAVGTMTGAFNEQEQALVRLDQATLRWGRNAVQVNAEVNRLVTSGALN</sequence>